<evidence type="ECO:0000313" key="7">
    <source>
        <dbReference type="EMBL" id="SHE50560.1"/>
    </source>
</evidence>
<dbReference type="Gene3D" id="1.50.10.100">
    <property type="entry name" value="Chondroitin AC/alginate lyase"/>
    <property type="match status" value="1"/>
</dbReference>
<dbReference type="GO" id="GO:0042597">
    <property type="term" value="C:periplasmic space"/>
    <property type="evidence" value="ECO:0007669"/>
    <property type="project" value="UniProtKB-SubCell"/>
</dbReference>
<feature type="domain" description="Heparinase II/III-like C-terminal" evidence="5">
    <location>
        <begin position="311"/>
        <end position="506"/>
    </location>
</feature>
<name>A0A1M4U1N0_9FLAO</name>
<proteinExistence type="predicted"/>
<feature type="domain" description="Heparin-sulfate lyase N-terminal" evidence="6">
    <location>
        <begin position="141"/>
        <end position="285"/>
    </location>
</feature>
<dbReference type="PANTHER" id="PTHR39210:SF1">
    <property type="entry name" value="HEPARIN-SULFATE LYASE"/>
    <property type="match status" value="1"/>
</dbReference>
<dbReference type="Gene3D" id="2.70.98.70">
    <property type="match status" value="1"/>
</dbReference>
<dbReference type="SUPFAM" id="SSF48230">
    <property type="entry name" value="Chondroitin AC/alginate lyase"/>
    <property type="match status" value="1"/>
</dbReference>
<organism evidence="7 8">
    <name type="scientific">Arenibacter palladensis</name>
    <dbReference type="NCBI Taxonomy" id="237373"/>
    <lineage>
        <taxon>Bacteria</taxon>
        <taxon>Pseudomonadati</taxon>
        <taxon>Bacteroidota</taxon>
        <taxon>Flavobacteriia</taxon>
        <taxon>Flavobacteriales</taxon>
        <taxon>Flavobacteriaceae</taxon>
        <taxon>Arenibacter</taxon>
    </lineage>
</organism>
<keyword evidence="2" id="KW-0732">Signal</keyword>
<evidence type="ECO:0000256" key="3">
    <source>
        <dbReference type="ARBA" id="ARBA00022764"/>
    </source>
</evidence>
<evidence type="ECO:0000259" key="5">
    <source>
        <dbReference type="Pfam" id="PF07940"/>
    </source>
</evidence>
<evidence type="ECO:0000256" key="1">
    <source>
        <dbReference type="ARBA" id="ARBA00004418"/>
    </source>
</evidence>
<accession>A0A1M4U1N0</accession>
<reference evidence="8" key="1">
    <citation type="submission" date="2016-11" db="EMBL/GenBank/DDBJ databases">
        <authorList>
            <person name="Varghese N."/>
            <person name="Submissions S."/>
        </authorList>
    </citation>
    <scope>NUCLEOTIDE SEQUENCE [LARGE SCALE GENOMIC DNA]</scope>
    <source>
        <strain evidence="8">DSM 17539</strain>
    </source>
</reference>
<dbReference type="PANTHER" id="PTHR39210">
    <property type="entry name" value="HEPARIN-SULFATE LYASE"/>
    <property type="match status" value="1"/>
</dbReference>
<evidence type="ECO:0000259" key="6">
    <source>
        <dbReference type="Pfam" id="PF16889"/>
    </source>
</evidence>
<keyword evidence="8" id="KW-1185">Reference proteome</keyword>
<dbReference type="RefSeq" id="WP_072860107.1">
    <property type="nucleotide sequence ID" value="NZ_FQUX01000001.1"/>
</dbReference>
<sequence>MDRNRLNLYLNTVKRLKIRQLYYQVYYKLRNKLFKRNYKKELPENLEAIQWQDQLFNNHSYNGGKSFSFLNIDFKFKENHIDWNKSDFGKLWTYNLNYFDYLNQSNITTQEGIALIKDYIGNEDILKDGLEPYPISLRGINWIKFLSKNSISENIIDQFLYNHYQTLLHNLEYHLLGNHLLENGFSLLFGSYYFKDEVLYVKGKKIIIDELNEEILKDGGHFELSPMYHQIILYRLLDCINLIRLNKWQQDNLLHFLEEKAKSMLSWLSGITYSNGNIPMVNDAAFDIAPTSSELFGYANKLNLKWEKLPLSDSGYRKFQKSEFELFVDVGNIGPNYQSGHAHADTFSFELYFKSQPIIVDSGISTYENNELRKLQRATKSHNTVEVDQCDQSQMWDAFRVAKRAHIINLIEKDNHIEASHDGYKELGIIHTRKFDVGHQNIVIHDSLTAKNSLSHLAFLHFHPQIEEIAVGENLVDLLNENITIKFKNTRAISKGLYEYSLGFNKFKSANMLTISFDNWLETNICLNSK</sequence>
<evidence type="ECO:0000256" key="4">
    <source>
        <dbReference type="ARBA" id="ARBA00023239"/>
    </source>
</evidence>
<dbReference type="AlphaFoldDB" id="A0A1M4U1N0"/>
<dbReference type="InterPro" id="IPR008929">
    <property type="entry name" value="Chondroitin_lyas"/>
</dbReference>
<evidence type="ECO:0000313" key="8">
    <source>
        <dbReference type="Proteomes" id="UP000184406"/>
    </source>
</evidence>
<dbReference type="InterPro" id="IPR031680">
    <property type="entry name" value="Hepar_II_III_N"/>
</dbReference>
<dbReference type="Pfam" id="PF07940">
    <property type="entry name" value="Hepar_II_III_C"/>
    <property type="match status" value="1"/>
</dbReference>
<dbReference type="GO" id="GO:0016829">
    <property type="term" value="F:lyase activity"/>
    <property type="evidence" value="ECO:0007669"/>
    <property type="project" value="UniProtKB-KW"/>
</dbReference>
<keyword evidence="4" id="KW-0456">Lyase</keyword>
<dbReference type="InterPro" id="IPR012480">
    <property type="entry name" value="Hepar_II_III_C"/>
</dbReference>
<protein>
    <submittedName>
        <fullName evidence="7">Heparinase II/III N-terminus</fullName>
    </submittedName>
</protein>
<dbReference type="OrthoDB" id="7335480at2"/>
<dbReference type="Proteomes" id="UP000184406">
    <property type="component" value="Unassembled WGS sequence"/>
</dbReference>
<dbReference type="Pfam" id="PF16889">
    <property type="entry name" value="Hepar_II_III_N"/>
    <property type="match status" value="1"/>
</dbReference>
<dbReference type="EMBL" id="FQUX01000001">
    <property type="protein sequence ID" value="SHE50560.1"/>
    <property type="molecule type" value="Genomic_DNA"/>
</dbReference>
<gene>
    <name evidence="7" type="ORF">SAMN03080594_101460</name>
</gene>
<keyword evidence="3" id="KW-0574">Periplasm</keyword>
<comment type="subcellular location">
    <subcellularLocation>
        <location evidence="1">Periplasm</location>
    </subcellularLocation>
</comment>
<evidence type="ECO:0000256" key="2">
    <source>
        <dbReference type="ARBA" id="ARBA00022729"/>
    </source>
</evidence>